<gene>
    <name evidence="2" type="ORF">EWH70_23675</name>
</gene>
<reference evidence="2 3" key="1">
    <citation type="submission" date="2019-02" db="EMBL/GenBank/DDBJ databases">
        <title>Draft genome sequence of Amycolatopsis sp. 8-3EHSu isolated from roots of Suaeda maritima.</title>
        <authorList>
            <person name="Duangmal K."/>
            <person name="Chantavorakit T."/>
        </authorList>
    </citation>
    <scope>NUCLEOTIDE SEQUENCE [LARGE SCALE GENOMIC DNA]</scope>
    <source>
        <strain evidence="2 3">8-3EHSu</strain>
    </source>
</reference>
<organism evidence="2 3">
    <name type="scientific">Amycolatopsis suaedae</name>
    <dbReference type="NCBI Taxonomy" id="2510978"/>
    <lineage>
        <taxon>Bacteria</taxon>
        <taxon>Bacillati</taxon>
        <taxon>Actinomycetota</taxon>
        <taxon>Actinomycetes</taxon>
        <taxon>Pseudonocardiales</taxon>
        <taxon>Pseudonocardiaceae</taxon>
        <taxon>Amycolatopsis</taxon>
    </lineage>
</organism>
<proteinExistence type="predicted"/>
<evidence type="ECO:0000313" key="2">
    <source>
        <dbReference type="EMBL" id="RZQ61387.1"/>
    </source>
</evidence>
<name>A0A4Q7J365_9PSEU</name>
<accession>A0A4Q7J365</accession>
<feature type="region of interest" description="Disordered" evidence="1">
    <location>
        <begin position="71"/>
        <end position="90"/>
    </location>
</feature>
<dbReference type="OrthoDB" id="1029638at2"/>
<keyword evidence="3" id="KW-1185">Reference proteome</keyword>
<sequence>MSVHVTDERGTVLDWFVAGAWPEPLDLTGTLEADGSPWGPGGRWVLTNGPDSTPLKAELYRRFPLPDLEPPQVTEDGEVRCPGPGQSHEGRWRRVHTAADGLVDLSEFCFTPQLRVALAGTVVEVDQAEWRTLRLAATGPVRLYVGGECVLHTGQVTYMEPAEHEVRVWLPSGRTELVVHSWQAGFRECRQVLRLRVGGLPVRVVLPGGEETGEQADRILDAVGTPRWGLTEPRVELTGPDGAELRVRCGTADRTVVLDGGRASVDLDGQADRATGSASMLVTGELTVRVSIGPVFRDLPVAVLPSRHRTEPAGDPADWRAELLEHAATTGSGCAAELARTELGEEIRASGLDHPLWMIDNRADCADFEALGLLHLWHRARHWPDGLHERVGAALRGLRYWIDQPGLDAMCFFTENHQLVWHTAELLAGEAFGDEVFGNAGWTGRRHAEHGRELAEQWLTRKLTGGFSEFDSNAYLAVDVFALVSLVEFAADDRIARLAGAVLDKTLFTLAVNSWRGAHLAAHGRSYVPTQRSARFEETAPIMWLCWGMGALNHAMLPATALATARRYRLPPAIADAGRPRPGEWLGRQRYAGQYRARHDLLSRPYESDLVVYRTPDAMLSSVQDYRSGLPGLQEHVWGAALGPETQVYVTHPPNAATHSSSRPNAWAGNRILPRARQHADTVLAVYRIPADDPMGFTHGWFPLSTLDEWVHAGPWLAGRLGQGYVALGTEGGVRVLTSGPNAYQEVRAVGPGTAWVCVVGRQAADGSFAEFVAALGTPEFGPGSVAYRTRHGADLALDWTGPFTVDGRPAGAGALHLDNPLCQVAFGDPEMVIDTGTHRHVIDLVDRVLPWRRSPA</sequence>
<dbReference type="AlphaFoldDB" id="A0A4Q7J365"/>
<evidence type="ECO:0000256" key="1">
    <source>
        <dbReference type="SAM" id="MobiDB-lite"/>
    </source>
</evidence>
<protein>
    <submittedName>
        <fullName evidence="2">Uncharacterized protein</fullName>
    </submittedName>
</protein>
<dbReference type="EMBL" id="SFCC01000012">
    <property type="protein sequence ID" value="RZQ61387.1"/>
    <property type="molecule type" value="Genomic_DNA"/>
</dbReference>
<comment type="caution">
    <text evidence="2">The sequence shown here is derived from an EMBL/GenBank/DDBJ whole genome shotgun (WGS) entry which is preliminary data.</text>
</comment>
<dbReference type="Proteomes" id="UP000292003">
    <property type="component" value="Unassembled WGS sequence"/>
</dbReference>
<evidence type="ECO:0000313" key="3">
    <source>
        <dbReference type="Proteomes" id="UP000292003"/>
    </source>
</evidence>
<dbReference type="RefSeq" id="WP_130477690.1">
    <property type="nucleotide sequence ID" value="NZ_SFCC01000012.1"/>
</dbReference>